<evidence type="ECO:0000256" key="9">
    <source>
        <dbReference type="ARBA" id="ARBA00052017"/>
    </source>
</evidence>
<dbReference type="InterPro" id="IPR002637">
    <property type="entry name" value="RdgB/HAM1"/>
</dbReference>
<dbReference type="GO" id="GO:0017111">
    <property type="term" value="F:ribonucleoside triphosphate phosphatase activity"/>
    <property type="evidence" value="ECO:0007669"/>
    <property type="project" value="InterPro"/>
</dbReference>
<comment type="function">
    <text evidence="10">Pyrophosphatase that catalyzes the hydrolysis of nucleoside triphosphates to their monophosphate derivatives, with a high preference for the non-canonical purine nucleotides XTP (xanthosine triphosphate), dITP (deoxyinosine triphosphate) and ITP. Seems to function as a house-cleaning enzyme that removes non-canonical purine nucleotides from the nucleotide pool, thus preventing their incorporation into DNA/RNA and avoiding chromosomal lesions.</text>
</comment>
<evidence type="ECO:0000313" key="12">
    <source>
        <dbReference type="EMBL" id="KRN31612.1"/>
    </source>
</evidence>
<feature type="active site" description="Proton acceptor" evidence="10">
    <location>
        <position position="74"/>
    </location>
</feature>
<comment type="cofactor">
    <cofactor evidence="10">
        <name>Mg(2+)</name>
        <dbReference type="ChEBI" id="CHEBI:18420"/>
    </cofactor>
    <text evidence="10">Binds 1 Mg(2+) ion per subunit.</text>
</comment>
<dbReference type="PATRIC" id="fig|1618.3.peg.1762"/>
<dbReference type="GO" id="GO:0005829">
    <property type="term" value="C:cytosol"/>
    <property type="evidence" value="ECO:0007669"/>
    <property type="project" value="TreeGrafter"/>
</dbReference>
<dbReference type="GO" id="GO:0000166">
    <property type="term" value="F:nucleotide binding"/>
    <property type="evidence" value="ECO:0007669"/>
    <property type="project" value="UniProtKB-KW"/>
</dbReference>
<dbReference type="GO" id="GO:0009146">
    <property type="term" value="P:purine nucleoside triphosphate catabolic process"/>
    <property type="evidence" value="ECO:0007669"/>
    <property type="project" value="UniProtKB-UniRule"/>
</dbReference>
<dbReference type="FunFam" id="3.90.950.10:FF:000001">
    <property type="entry name" value="dITP/XTP pyrophosphatase"/>
    <property type="match status" value="1"/>
</dbReference>
<dbReference type="SUPFAM" id="SSF52972">
    <property type="entry name" value="ITPase-like"/>
    <property type="match status" value="1"/>
</dbReference>
<evidence type="ECO:0000256" key="1">
    <source>
        <dbReference type="ARBA" id="ARBA00008023"/>
    </source>
</evidence>
<feature type="binding site" evidence="10">
    <location>
        <position position="179"/>
    </location>
    <ligand>
        <name>substrate</name>
    </ligand>
</feature>
<gene>
    <name evidence="12" type="ORF">IV36_GL001734</name>
</gene>
<dbReference type="GO" id="GO:0009117">
    <property type="term" value="P:nucleotide metabolic process"/>
    <property type="evidence" value="ECO:0007669"/>
    <property type="project" value="UniProtKB-KW"/>
</dbReference>
<comment type="catalytic activity">
    <reaction evidence="10">
        <text>ITP + H2O = IMP + diphosphate + H(+)</text>
        <dbReference type="Rhea" id="RHEA:29399"/>
        <dbReference type="ChEBI" id="CHEBI:15377"/>
        <dbReference type="ChEBI" id="CHEBI:15378"/>
        <dbReference type="ChEBI" id="CHEBI:33019"/>
        <dbReference type="ChEBI" id="CHEBI:58053"/>
        <dbReference type="ChEBI" id="CHEBI:61402"/>
        <dbReference type="EC" id="3.6.1.66"/>
    </reaction>
</comment>
<keyword evidence="4 10" id="KW-0547">Nucleotide-binding</keyword>
<proteinExistence type="inferred from homology"/>
<dbReference type="Proteomes" id="UP000051727">
    <property type="component" value="Unassembled WGS sequence"/>
</dbReference>
<keyword evidence="6 10" id="KW-0460">Magnesium</keyword>
<organism evidence="12 13">
    <name type="scientific">Liquorilactobacillus mali</name>
    <dbReference type="NCBI Taxonomy" id="1618"/>
    <lineage>
        <taxon>Bacteria</taxon>
        <taxon>Bacillati</taxon>
        <taxon>Bacillota</taxon>
        <taxon>Bacilli</taxon>
        <taxon>Lactobacillales</taxon>
        <taxon>Lactobacillaceae</taxon>
        <taxon>Liquorilactobacillus</taxon>
    </lineage>
</organism>
<dbReference type="STRING" id="1618.IV36_GL001734"/>
<feature type="binding site" evidence="10">
    <location>
        <begin position="12"/>
        <end position="17"/>
    </location>
    <ligand>
        <name>substrate</name>
    </ligand>
</feature>
<sequence>MGFVMKKILIATKNEGKAREFRAFFEPKGFRVETLNELKEIPEIIEDGQTFEENALIKAQSLTDVLQTVVVADDSGLMVDALGGEPGIYSARYAGDHDDSANNKKLLEKLKDVPDEKRTATFHTSLVVTRIGKKPLVVNGDVKGKILKKLQGNDGFGYDPLFYLPELDKTFAELTPAEKNKVSHRGRAIKKLSEKFDDWWVKE</sequence>
<evidence type="ECO:0000256" key="11">
    <source>
        <dbReference type="RuleBase" id="RU003781"/>
    </source>
</evidence>
<feature type="binding site" evidence="10">
    <location>
        <position position="74"/>
    </location>
    <ligand>
        <name>Mg(2+)</name>
        <dbReference type="ChEBI" id="CHEBI:18420"/>
    </ligand>
</feature>
<reference evidence="12 13" key="1">
    <citation type="journal article" date="2015" name="Genome Announc.">
        <title>Expanding the biotechnology potential of lactobacilli through comparative genomics of 213 strains and associated genera.</title>
        <authorList>
            <person name="Sun Z."/>
            <person name="Harris H.M."/>
            <person name="McCann A."/>
            <person name="Guo C."/>
            <person name="Argimon S."/>
            <person name="Zhang W."/>
            <person name="Yang X."/>
            <person name="Jeffery I.B."/>
            <person name="Cooney J.C."/>
            <person name="Kagawa T.F."/>
            <person name="Liu W."/>
            <person name="Song Y."/>
            <person name="Salvetti E."/>
            <person name="Wrobel A."/>
            <person name="Rasinkangas P."/>
            <person name="Parkhill J."/>
            <person name="Rea M.C."/>
            <person name="O'Sullivan O."/>
            <person name="Ritari J."/>
            <person name="Douillard F.P."/>
            <person name="Paul Ross R."/>
            <person name="Yang R."/>
            <person name="Briner A.E."/>
            <person name="Felis G.E."/>
            <person name="de Vos W.M."/>
            <person name="Barrangou R."/>
            <person name="Klaenhammer T.R."/>
            <person name="Caufield P.W."/>
            <person name="Cui Y."/>
            <person name="Zhang H."/>
            <person name="O'Toole P.W."/>
        </authorList>
    </citation>
    <scope>NUCLEOTIDE SEQUENCE [LARGE SCALE GENOMIC DNA]</scope>
    <source>
        <strain evidence="12 13">ATCC 27304</strain>
    </source>
</reference>
<keyword evidence="5 10" id="KW-0378">Hydrolase</keyword>
<comment type="catalytic activity">
    <reaction evidence="8 10">
        <text>dITP + H2O = dIMP + diphosphate + H(+)</text>
        <dbReference type="Rhea" id="RHEA:28342"/>
        <dbReference type="ChEBI" id="CHEBI:15377"/>
        <dbReference type="ChEBI" id="CHEBI:15378"/>
        <dbReference type="ChEBI" id="CHEBI:33019"/>
        <dbReference type="ChEBI" id="CHEBI:61194"/>
        <dbReference type="ChEBI" id="CHEBI:61382"/>
        <dbReference type="EC" id="3.6.1.66"/>
    </reaction>
</comment>
<dbReference type="AlphaFoldDB" id="A0A0R2G2J5"/>
<feature type="binding site" evidence="10">
    <location>
        <position position="75"/>
    </location>
    <ligand>
        <name>substrate</name>
    </ligand>
</feature>
<dbReference type="GO" id="GO:0036220">
    <property type="term" value="F:ITP diphosphatase activity"/>
    <property type="evidence" value="ECO:0007669"/>
    <property type="project" value="UniProtKB-UniRule"/>
</dbReference>
<evidence type="ECO:0000313" key="13">
    <source>
        <dbReference type="Proteomes" id="UP000051727"/>
    </source>
</evidence>
<comment type="catalytic activity">
    <reaction evidence="9 10">
        <text>XTP + H2O = XMP + diphosphate + H(+)</text>
        <dbReference type="Rhea" id="RHEA:28610"/>
        <dbReference type="ChEBI" id="CHEBI:15377"/>
        <dbReference type="ChEBI" id="CHEBI:15378"/>
        <dbReference type="ChEBI" id="CHEBI:33019"/>
        <dbReference type="ChEBI" id="CHEBI:57464"/>
        <dbReference type="ChEBI" id="CHEBI:61314"/>
        <dbReference type="EC" id="3.6.1.66"/>
    </reaction>
</comment>
<dbReference type="InterPro" id="IPR020922">
    <property type="entry name" value="dITP/XTP_pyrophosphatase"/>
</dbReference>
<dbReference type="EMBL" id="JQAR01000004">
    <property type="protein sequence ID" value="KRN31612.1"/>
    <property type="molecule type" value="Genomic_DNA"/>
</dbReference>
<dbReference type="PANTHER" id="PTHR11067:SF9">
    <property type="entry name" value="INOSINE TRIPHOSPHATE PYROPHOSPHATASE"/>
    <property type="match status" value="1"/>
</dbReference>
<dbReference type="GO" id="GO:0046872">
    <property type="term" value="F:metal ion binding"/>
    <property type="evidence" value="ECO:0007669"/>
    <property type="project" value="UniProtKB-KW"/>
</dbReference>
<dbReference type="NCBIfam" id="NF011397">
    <property type="entry name" value="PRK14822.1"/>
    <property type="match status" value="1"/>
</dbReference>
<evidence type="ECO:0000256" key="8">
    <source>
        <dbReference type="ARBA" id="ARBA00051875"/>
    </source>
</evidence>
<keyword evidence="3 10" id="KW-0479">Metal-binding</keyword>
<evidence type="ECO:0000256" key="6">
    <source>
        <dbReference type="ARBA" id="ARBA00022842"/>
    </source>
</evidence>
<dbReference type="Gene3D" id="3.90.950.10">
    <property type="match status" value="1"/>
</dbReference>
<accession>A0A0R2G2J5</accession>
<dbReference type="InterPro" id="IPR029001">
    <property type="entry name" value="ITPase-like_fam"/>
</dbReference>
<dbReference type="PANTHER" id="PTHR11067">
    <property type="entry name" value="INOSINE TRIPHOSPHATE PYROPHOSPHATASE/HAM1 PROTEIN"/>
    <property type="match status" value="1"/>
</dbReference>
<evidence type="ECO:0000256" key="7">
    <source>
        <dbReference type="ARBA" id="ARBA00023080"/>
    </source>
</evidence>
<evidence type="ECO:0000256" key="10">
    <source>
        <dbReference type="HAMAP-Rule" id="MF_01405"/>
    </source>
</evidence>
<dbReference type="HAMAP" id="MF_01405">
    <property type="entry name" value="Non_canon_purine_NTPase"/>
    <property type="match status" value="1"/>
</dbReference>
<evidence type="ECO:0000256" key="5">
    <source>
        <dbReference type="ARBA" id="ARBA00022801"/>
    </source>
</evidence>
<feature type="binding site" evidence="10">
    <location>
        <begin position="156"/>
        <end position="159"/>
    </location>
    <ligand>
        <name>substrate</name>
    </ligand>
</feature>
<dbReference type="GO" id="GO:0035870">
    <property type="term" value="F:dITP diphosphatase activity"/>
    <property type="evidence" value="ECO:0007669"/>
    <property type="project" value="UniProtKB-UniRule"/>
</dbReference>
<comment type="similarity">
    <text evidence="1 10 11">Belongs to the HAM1 NTPase family.</text>
</comment>
<evidence type="ECO:0000256" key="4">
    <source>
        <dbReference type="ARBA" id="ARBA00022741"/>
    </source>
</evidence>
<dbReference type="NCBIfam" id="TIGR00042">
    <property type="entry name" value="RdgB/HAM1 family non-canonical purine NTP pyrophosphatase"/>
    <property type="match status" value="1"/>
</dbReference>
<feature type="binding site" evidence="10">
    <location>
        <begin position="184"/>
        <end position="185"/>
    </location>
    <ligand>
        <name>substrate</name>
    </ligand>
</feature>
<keyword evidence="7 10" id="KW-0546">Nucleotide metabolism</keyword>
<dbReference type="GO" id="GO:0036222">
    <property type="term" value="F:XTP diphosphatase activity"/>
    <property type="evidence" value="ECO:0007669"/>
    <property type="project" value="UniProtKB-UniRule"/>
</dbReference>
<evidence type="ECO:0000256" key="2">
    <source>
        <dbReference type="ARBA" id="ARBA00011738"/>
    </source>
</evidence>
<dbReference type="CDD" id="cd00515">
    <property type="entry name" value="HAM1"/>
    <property type="match status" value="1"/>
</dbReference>
<evidence type="ECO:0000256" key="3">
    <source>
        <dbReference type="ARBA" id="ARBA00022723"/>
    </source>
</evidence>
<dbReference type="Pfam" id="PF01725">
    <property type="entry name" value="Ham1p_like"/>
    <property type="match status" value="1"/>
</dbReference>
<dbReference type="EC" id="3.6.1.66" evidence="10"/>
<comment type="caution">
    <text evidence="10">Lacks conserved residue(s) required for the propagation of feature annotation.</text>
</comment>
<comment type="subunit">
    <text evidence="2 10">Homodimer.</text>
</comment>
<name>A0A0R2G2J5_9LACO</name>
<protein>
    <recommendedName>
        <fullName evidence="10">dITP/XTP pyrophosphatase</fullName>
        <ecNumber evidence="10">3.6.1.66</ecNumber>
    </recommendedName>
    <alternativeName>
        <fullName evidence="10">Non-canonical purine NTP pyrophosphatase</fullName>
    </alternativeName>
    <alternativeName>
        <fullName evidence="10">Non-standard purine NTP pyrophosphatase</fullName>
    </alternativeName>
    <alternativeName>
        <fullName evidence="10">Nucleoside-triphosphate diphosphatase</fullName>
    </alternativeName>
    <alternativeName>
        <fullName evidence="10">Nucleoside-triphosphate pyrophosphatase</fullName>
        <shortName evidence="10">NTPase</shortName>
    </alternativeName>
</protein>
<comment type="caution">
    <text evidence="12">The sequence shown here is derived from an EMBL/GenBank/DDBJ whole genome shotgun (WGS) entry which is preliminary data.</text>
</comment>